<evidence type="ECO:0000313" key="1">
    <source>
        <dbReference type="EMBL" id="KAL1498416.1"/>
    </source>
</evidence>
<name>A0ABD1EPJ3_HYPHA</name>
<proteinExistence type="predicted"/>
<comment type="caution">
    <text evidence="1">The sequence shown here is derived from an EMBL/GenBank/DDBJ whole genome shotgun (WGS) entry which is preliminary data.</text>
</comment>
<evidence type="ECO:0000313" key="2">
    <source>
        <dbReference type="Proteomes" id="UP001566132"/>
    </source>
</evidence>
<dbReference type="EMBL" id="JBDJPC010000006">
    <property type="protein sequence ID" value="KAL1498416.1"/>
    <property type="molecule type" value="Genomic_DNA"/>
</dbReference>
<sequence length="98" mass="11605">MGTNFHVLLANVYNKSLIEVLQNIQYRRKPAEKSSRIDFVLFTWCDYNPDSKKCYVRYLSAPATDEQNKELRQRIRNLDKPLNEYDIFFVNLLGKASK</sequence>
<dbReference type="AlphaFoldDB" id="A0ABD1EPJ3"/>
<keyword evidence="2" id="KW-1185">Reference proteome</keyword>
<gene>
    <name evidence="1" type="ORF">ABEB36_009222</name>
</gene>
<reference evidence="1 2" key="1">
    <citation type="submission" date="2024-05" db="EMBL/GenBank/DDBJ databases">
        <title>Genetic variation in Jamaican populations of the coffee berry borer (Hypothenemus hampei).</title>
        <authorList>
            <person name="Errbii M."/>
            <person name="Myrie A."/>
        </authorList>
    </citation>
    <scope>NUCLEOTIDE SEQUENCE [LARGE SCALE GENOMIC DNA]</scope>
    <source>
        <strain evidence="1">JA-Hopewell-2020-01-JO</strain>
        <tissue evidence="1">Whole body</tissue>
    </source>
</reference>
<protein>
    <submittedName>
        <fullName evidence="1">Uncharacterized protein</fullName>
    </submittedName>
</protein>
<accession>A0ABD1EPJ3</accession>
<organism evidence="1 2">
    <name type="scientific">Hypothenemus hampei</name>
    <name type="common">Coffee berry borer</name>
    <dbReference type="NCBI Taxonomy" id="57062"/>
    <lineage>
        <taxon>Eukaryota</taxon>
        <taxon>Metazoa</taxon>
        <taxon>Ecdysozoa</taxon>
        <taxon>Arthropoda</taxon>
        <taxon>Hexapoda</taxon>
        <taxon>Insecta</taxon>
        <taxon>Pterygota</taxon>
        <taxon>Neoptera</taxon>
        <taxon>Endopterygota</taxon>
        <taxon>Coleoptera</taxon>
        <taxon>Polyphaga</taxon>
        <taxon>Cucujiformia</taxon>
        <taxon>Curculionidae</taxon>
        <taxon>Scolytinae</taxon>
        <taxon>Hypothenemus</taxon>
    </lineage>
</organism>
<dbReference type="Proteomes" id="UP001566132">
    <property type="component" value="Unassembled WGS sequence"/>
</dbReference>